<feature type="compositionally biased region" description="Basic residues" evidence="1">
    <location>
        <begin position="2676"/>
        <end position="2690"/>
    </location>
</feature>
<feature type="compositionally biased region" description="Basic and acidic residues" evidence="1">
    <location>
        <begin position="1150"/>
        <end position="1162"/>
    </location>
</feature>
<feature type="compositionally biased region" description="Low complexity" evidence="1">
    <location>
        <begin position="315"/>
        <end position="329"/>
    </location>
</feature>
<feature type="compositionally biased region" description="Basic and acidic residues" evidence="1">
    <location>
        <begin position="1694"/>
        <end position="1712"/>
    </location>
</feature>
<feature type="region of interest" description="Disordered" evidence="1">
    <location>
        <begin position="103"/>
        <end position="1010"/>
    </location>
</feature>
<feature type="region of interest" description="Disordered" evidence="1">
    <location>
        <begin position="1928"/>
        <end position="1997"/>
    </location>
</feature>
<feature type="region of interest" description="Disordered" evidence="1">
    <location>
        <begin position="2009"/>
        <end position="2408"/>
    </location>
</feature>
<feature type="compositionally biased region" description="Low complexity" evidence="1">
    <location>
        <begin position="912"/>
        <end position="934"/>
    </location>
</feature>
<feature type="compositionally biased region" description="Polar residues" evidence="1">
    <location>
        <begin position="690"/>
        <end position="699"/>
    </location>
</feature>
<feature type="compositionally biased region" description="Low complexity" evidence="1">
    <location>
        <begin position="337"/>
        <end position="361"/>
    </location>
</feature>
<feature type="region of interest" description="Disordered" evidence="1">
    <location>
        <begin position="1500"/>
        <end position="1581"/>
    </location>
</feature>
<feature type="region of interest" description="Disordered" evidence="1">
    <location>
        <begin position="1203"/>
        <end position="1401"/>
    </location>
</feature>
<feature type="compositionally biased region" description="Low complexity" evidence="1">
    <location>
        <begin position="956"/>
        <end position="966"/>
    </location>
</feature>
<gene>
    <name evidence="2" type="ORF">SEMRO_467_G148930.2</name>
</gene>
<feature type="compositionally biased region" description="Polar residues" evidence="1">
    <location>
        <begin position="1564"/>
        <end position="1578"/>
    </location>
</feature>
<feature type="compositionally biased region" description="Acidic residues" evidence="1">
    <location>
        <begin position="2633"/>
        <end position="2644"/>
    </location>
</feature>
<feature type="compositionally biased region" description="Polar residues" evidence="1">
    <location>
        <begin position="1714"/>
        <end position="1733"/>
    </location>
</feature>
<dbReference type="Proteomes" id="UP001153069">
    <property type="component" value="Unassembled WGS sequence"/>
</dbReference>
<dbReference type="EMBL" id="CAICTM010000466">
    <property type="protein sequence ID" value="CAB9511083.1"/>
    <property type="molecule type" value="Genomic_DNA"/>
</dbReference>
<feature type="compositionally biased region" description="Low complexity" evidence="1">
    <location>
        <begin position="2169"/>
        <end position="2179"/>
    </location>
</feature>
<organism evidence="2 3">
    <name type="scientific">Seminavis robusta</name>
    <dbReference type="NCBI Taxonomy" id="568900"/>
    <lineage>
        <taxon>Eukaryota</taxon>
        <taxon>Sar</taxon>
        <taxon>Stramenopiles</taxon>
        <taxon>Ochrophyta</taxon>
        <taxon>Bacillariophyta</taxon>
        <taxon>Bacillariophyceae</taxon>
        <taxon>Bacillariophycidae</taxon>
        <taxon>Naviculales</taxon>
        <taxon>Naviculaceae</taxon>
        <taxon>Seminavis</taxon>
    </lineage>
</organism>
<feature type="compositionally biased region" description="Basic residues" evidence="1">
    <location>
        <begin position="1621"/>
        <end position="1631"/>
    </location>
</feature>
<feature type="compositionally biased region" description="Polar residues" evidence="1">
    <location>
        <begin position="244"/>
        <end position="253"/>
    </location>
</feature>
<feature type="compositionally biased region" description="Polar residues" evidence="1">
    <location>
        <begin position="1745"/>
        <end position="1755"/>
    </location>
</feature>
<feature type="compositionally biased region" description="Polar residues" evidence="1">
    <location>
        <begin position="2648"/>
        <end position="2662"/>
    </location>
</feature>
<feature type="compositionally biased region" description="Low complexity" evidence="1">
    <location>
        <begin position="890"/>
        <end position="899"/>
    </location>
</feature>
<evidence type="ECO:0000256" key="1">
    <source>
        <dbReference type="SAM" id="MobiDB-lite"/>
    </source>
</evidence>
<accession>A0A9N8DY62</accession>
<protein>
    <submittedName>
        <fullName evidence="2">Uncharacterized protein</fullName>
    </submittedName>
</protein>
<feature type="compositionally biased region" description="Pro residues" evidence="1">
    <location>
        <begin position="362"/>
        <end position="377"/>
    </location>
</feature>
<feature type="region of interest" description="Disordered" evidence="1">
    <location>
        <begin position="1773"/>
        <end position="1887"/>
    </location>
</feature>
<feature type="compositionally biased region" description="Low complexity" evidence="1">
    <location>
        <begin position="558"/>
        <end position="572"/>
    </location>
</feature>
<feature type="compositionally biased region" description="Basic and acidic residues" evidence="1">
    <location>
        <begin position="665"/>
        <end position="677"/>
    </location>
</feature>
<feature type="compositionally biased region" description="Polar residues" evidence="1">
    <location>
        <begin position="138"/>
        <end position="147"/>
    </location>
</feature>
<feature type="compositionally biased region" description="Basic and acidic residues" evidence="1">
    <location>
        <begin position="484"/>
        <end position="493"/>
    </location>
</feature>
<feature type="compositionally biased region" description="Low complexity" evidence="1">
    <location>
        <begin position="264"/>
        <end position="279"/>
    </location>
</feature>
<feature type="region of interest" description="Disordered" evidence="1">
    <location>
        <begin position="2472"/>
        <end position="2512"/>
    </location>
</feature>
<feature type="compositionally biased region" description="Basic and acidic residues" evidence="1">
    <location>
        <begin position="1953"/>
        <end position="1964"/>
    </location>
</feature>
<feature type="region of interest" description="Disordered" evidence="1">
    <location>
        <begin position="1596"/>
        <end position="1758"/>
    </location>
</feature>
<feature type="region of interest" description="Disordered" evidence="1">
    <location>
        <begin position="72"/>
        <end position="91"/>
    </location>
</feature>
<feature type="region of interest" description="Disordered" evidence="1">
    <location>
        <begin position="2563"/>
        <end position="2690"/>
    </location>
</feature>
<feature type="compositionally biased region" description="Polar residues" evidence="1">
    <location>
        <begin position="2193"/>
        <end position="2220"/>
    </location>
</feature>
<reference evidence="2" key="1">
    <citation type="submission" date="2020-06" db="EMBL/GenBank/DDBJ databases">
        <authorList>
            <consortium name="Plant Systems Biology data submission"/>
        </authorList>
    </citation>
    <scope>NUCLEOTIDE SEQUENCE</scope>
    <source>
        <strain evidence="2">D6</strain>
    </source>
</reference>
<feature type="compositionally biased region" description="Polar residues" evidence="1">
    <location>
        <begin position="945"/>
        <end position="955"/>
    </location>
</feature>
<feature type="compositionally biased region" description="Basic and acidic residues" evidence="1">
    <location>
        <begin position="1226"/>
        <end position="1241"/>
    </location>
</feature>
<feature type="compositionally biased region" description="Pro residues" evidence="1">
    <location>
        <begin position="866"/>
        <end position="883"/>
    </location>
</feature>
<proteinExistence type="predicted"/>
<feature type="compositionally biased region" description="Low complexity" evidence="1">
    <location>
        <begin position="702"/>
        <end position="711"/>
    </location>
</feature>
<feature type="compositionally biased region" description="Basic residues" evidence="1">
    <location>
        <begin position="402"/>
        <end position="415"/>
    </location>
</feature>
<comment type="caution">
    <text evidence="2">The sequence shown here is derived from an EMBL/GenBank/DDBJ whole genome shotgun (WGS) entry which is preliminary data.</text>
</comment>
<feature type="compositionally biased region" description="Polar residues" evidence="1">
    <location>
        <begin position="171"/>
        <end position="180"/>
    </location>
</feature>
<evidence type="ECO:0000313" key="3">
    <source>
        <dbReference type="Proteomes" id="UP001153069"/>
    </source>
</evidence>
<feature type="compositionally biased region" description="Acidic residues" evidence="1">
    <location>
        <begin position="2499"/>
        <end position="2509"/>
    </location>
</feature>
<feature type="compositionally biased region" description="Polar residues" evidence="1">
    <location>
        <begin position="1826"/>
        <end position="1840"/>
    </location>
</feature>
<feature type="compositionally biased region" description="Polar residues" evidence="1">
    <location>
        <begin position="188"/>
        <end position="207"/>
    </location>
</feature>
<evidence type="ECO:0000313" key="2">
    <source>
        <dbReference type="EMBL" id="CAB9511083.1"/>
    </source>
</evidence>
<feature type="compositionally biased region" description="Basic and acidic residues" evidence="1">
    <location>
        <begin position="2593"/>
        <end position="2602"/>
    </location>
</feature>
<feature type="compositionally biased region" description="Low complexity" evidence="1">
    <location>
        <begin position="532"/>
        <end position="544"/>
    </location>
</feature>
<feature type="compositionally biased region" description="Low complexity" evidence="1">
    <location>
        <begin position="2472"/>
        <end position="2481"/>
    </location>
</feature>
<feature type="compositionally biased region" description="Basic and acidic residues" evidence="1">
    <location>
        <begin position="1773"/>
        <end position="1784"/>
    </location>
</feature>
<feature type="compositionally biased region" description="Polar residues" evidence="1">
    <location>
        <begin position="2266"/>
        <end position="2282"/>
    </location>
</feature>
<feature type="compositionally biased region" description="Polar residues" evidence="1">
    <location>
        <begin position="2387"/>
        <end position="2408"/>
    </location>
</feature>
<feature type="compositionally biased region" description="Pro residues" evidence="1">
    <location>
        <begin position="900"/>
        <end position="911"/>
    </location>
</feature>
<feature type="compositionally biased region" description="Polar residues" evidence="1">
    <location>
        <begin position="2608"/>
        <end position="2617"/>
    </location>
</feature>
<feature type="compositionally biased region" description="Polar residues" evidence="1">
    <location>
        <begin position="2143"/>
        <end position="2155"/>
    </location>
</feature>
<feature type="compositionally biased region" description="Low complexity" evidence="1">
    <location>
        <begin position="1"/>
        <end position="10"/>
    </location>
</feature>
<feature type="compositionally biased region" description="Basic and acidic residues" evidence="1">
    <location>
        <begin position="75"/>
        <end position="88"/>
    </location>
</feature>
<feature type="compositionally biased region" description="Low complexity" evidence="1">
    <location>
        <begin position="512"/>
        <end position="524"/>
    </location>
</feature>
<name>A0A9N8DY62_9STRA</name>
<feature type="compositionally biased region" description="Basic and acidic residues" evidence="1">
    <location>
        <begin position="2013"/>
        <end position="2023"/>
    </location>
</feature>
<feature type="compositionally biased region" description="Basic and acidic residues" evidence="1">
    <location>
        <begin position="1798"/>
        <end position="1810"/>
    </location>
</feature>
<feature type="compositionally biased region" description="Basic and acidic residues" evidence="1">
    <location>
        <begin position="834"/>
        <end position="845"/>
    </location>
</feature>
<feature type="compositionally biased region" description="Low complexity" evidence="1">
    <location>
        <begin position="215"/>
        <end position="231"/>
    </location>
</feature>
<feature type="compositionally biased region" description="Low complexity" evidence="1">
    <location>
        <begin position="49"/>
        <end position="60"/>
    </location>
</feature>
<feature type="compositionally biased region" description="Basic and acidic residues" evidence="1">
    <location>
        <begin position="1845"/>
        <end position="1854"/>
    </location>
</feature>
<sequence>MSYQQPQQQQDPSANPWAGTGTRLRRGSNAGEESPSSRGARYRVEAKGVPVPSTSSSPIPFELRVPTAASTTLEEVAHNRPSLRETGLRNHQVMADQRRASVPDAHMPYNPSASSAGQPRVPEIIRPFHEALHAPDNPTGTSTSRRQSAPAPPPVWSTSRLAKTGSDRQLWGSQAQAQSQENRDQRFPEQQQSPQMMEYTNQPTGSDQMHMLGEQYTPQFQQQQQQEQQYPPQQPYNPGPSQQHYNPYNQGPTQHPQQYPPQPSYRLQQQYPPQQHQYPPQQPPPQSQRYPPQHSPYPPHPQLQDSQNQPPYQPTPTTSTATSKKISPAKSKKKAQKQAQPTQLSQSQPQYSQMQPQYSQQQPPPERLQDPGPPPTEPGATKKKKKRPPGHIDKDGVPYWQKKLKKKIVKGKIKPTRPSELPVVTPSQPETQQPDDVHQPEPPNPKSRLNQVPPPSDTITPAARAPSPPVWASAKLKSTGHADAVLKGKDIKPPHASLPMQPPPSQGNDITPYQQQQLLKQPLAEQPPPQPARQAPQSEPLTQEQPEEPPQKAPSNPPWKRQWPPQPQRLQPSPTPEQPTATKQWPPQQQRSQPSPLPWQKKKQWPPQPESQQPSLEPEEPPATKQWPPPKPQPQQQTKQPEGLESTPSNPEASIRRWGRQANRPAKEESQQKEPKPHPVVAHPPGWTPPTDSSQTSIASHRPSPSQSQPRNAPWSQQQRDSPVQLPKQQPPRESEAPTRATMRGTAPVRTMSAPSWANTGKPMLRSSSPQVKQPPPHPSKPPSWATSKPSLKATPRGEAVMNSIDIGSPNRPDWYQPFVPKPFEDMTPEELEEWKQRKQLEQQERAQQNKLVAPPVEQSVAVEPPVVPREATPPPEPQPPQHSEPKQTVSSIRSVPSVSPIPAPNSPIPRVPSNRSMAPPSPAPGAGQPPRRQSSNRGLPPASPIQTQRRFSNRSTTPASPSTAPKPYLYKTIPPASPDLPPRAIMMRNIPPASPDLPPRHTSQASNRSIVVPVRSVNYEDDISMSGVSALTEAVVLEAPPESTRSLQTEDGDSSGAATAPSWASGAVKLKSTGKKKDLWQAPPKIDTETSGEEPVEAPEQTTPVQANKKKEEEYKSDPTTIGAELEPDQATEPPLTQDKPQTPVVADPETRDEPKAKDFTKSITTTITVTTTSNMPDGTGLDRSESAIPAAAAAAMAAAAAVNDKQSTTPAWASKLKPTGFADDVMKGKDIKSDSEESAHRRRRPSWKRENTPDSEAPFDEAPSLHSQEAVVKPSAPPTSTASPGRAVRGRSSMSIPLAARPPLGTFKPRPSSLEPSQQAGATRARSFSFGSSPPSPQPSWAVERPKLKPTGRGDAVSRGVDVKPQIVSSTIASKPAARSSLPPPTIPHLVVEPPTEEDNTIRAKPLWAAGRPSLKATGHAGDVIRGIDIKTRSAFSPALTPRSTALQHSLNQLKSPEDRFSMQMPPEPPQVSAYRVALRSVPDAAVPRRGRIVPVKTKLREPEEDEFSAPLVPANRSVLRRVGSPDSDLPSDEEKTSKGDPQIPGRIPAKAANRAFKGTPARTTVSISPVPSKNGPSFPEVEIEVEVAEGHPLVRAKKTHQLGMTVQKPSDSKDHHSSKATRTKKGKSVPKMEIEVEVAHHPQAETVSEVPERSHAAWTSQSLPDSSVGRSIEAPLRSRSTRSSQCAFDLPSKRAVEKPTKTADAEAPQRRPTTGTSQPSPEKVPTQPSSCDRVDITETVPAPQSNASNLQMQVLPKQLPIVPVVLKGSARVEKSKGKDGSRTVLVTGDATVSRARAEKQTPSESPRESVVGQQASVEEPRPASSTDQKTAASTEQNAHARIPSDDSHEIDAIDPPSRDPPVQHQHALGWPIDDEPEKAPVRDFEESVPAVSIASPWKASSVAPWGTPLIIETWNPRTYAEVAATEPYRPEDAPVANENDRSGGILSASKKADPPADDPIRNDSTQQDSKIIVDSDGSVESRGSASATLPESFEFNIIVNPDGSTVSVEEQAHDGTEVVYKEAPQGTKPAVAELASNDREPSDPVIDATNHFDDRKKQSLSPSPSRDKLFQGVPGEEDDKELQANPDSSDPVKLHDPRMSGADLTGVVDEPVSIEIEVGNGAPMVSVTMSPRRSPKPSKAGSNRRSPKSARTSPLPKFPQLPAAFDDSSTSSSRPDSVPKLPQVPLTMDETVSSSAASDAQTNQRATKISVTLSPKSQQKKGLRNMPRLAPKKVPKLMPTLDSQPGLATTKLDRGSEPMHVTVTVSPRSSPIHQPTSSPKRGPVLVSSSQGPTVHDASPLLAGDQPVMVSRAVAPTAWPKHASKESSKSNKWSQKPSLSSAEKVSSPELLEDVSSPINASVVVSPKIATKRLEVSPKHSHRSANDSAISPNHSPRGSLPLSNDTSVSDDIEVYHSAIQQVQEDVALSPKPLPKYVKKAEREKPKDAKQKLFEQNVLASADQKDRAVSVSVTLSPTSSPKHAHKAARFSPKLSMPLADDESSTDEDREALPMKVSVTLSPKSSSKHAHKAARLFPKLSMPLEDEYSTDEDREALPMKVSVTLSPKSSPKHAHKAARLSPKLSMPLADDESSTNKEDKEALPMKVSVTMSPKSSPKQVYKTPRLSPKLSLPLEDESSTDEEDRETLPTTVSVTLSPKSSPKQVHKTARLSPKLSCHWRKNPPPMKTKKP</sequence>
<feature type="region of interest" description="Disordered" evidence="1">
    <location>
        <begin position="1"/>
        <end position="62"/>
    </location>
</feature>
<feature type="compositionally biased region" description="Low complexity" evidence="1">
    <location>
        <begin position="584"/>
        <end position="594"/>
    </location>
</feature>
<feature type="compositionally biased region" description="Basic and acidic residues" evidence="1">
    <location>
        <begin position="1633"/>
        <end position="1646"/>
    </location>
</feature>
<keyword evidence="3" id="KW-1185">Reference proteome</keyword>
<feature type="region of interest" description="Disordered" evidence="1">
    <location>
        <begin position="1037"/>
        <end position="1164"/>
    </location>
</feature>
<feature type="compositionally biased region" description="Polar residues" evidence="1">
    <location>
        <begin position="425"/>
        <end position="434"/>
    </location>
</feature>
<feature type="compositionally biased region" description="Pro residues" evidence="1">
    <location>
        <begin position="773"/>
        <end position="782"/>
    </location>
</feature>
<feature type="compositionally biased region" description="Polar residues" evidence="1">
    <location>
        <begin position="1660"/>
        <end position="1672"/>
    </location>
</feature>
<feature type="compositionally biased region" description="Polar residues" evidence="1">
    <location>
        <begin position="2332"/>
        <end position="2346"/>
    </location>
</feature>